<keyword evidence="1" id="KW-0614">Plasmid</keyword>
<dbReference type="KEGG" id="liu:OU989_23255"/>
<dbReference type="EMBL" id="CP113528">
    <property type="protein sequence ID" value="WDV09208.1"/>
    <property type="molecule type" value="Genomic_DNA"/>
</dbReference>
<dbReference type="AlphaFoldDB" id="A0AAJ5UW87"/>
<dbReference type="RefSeq" id="WP_274797429.1">
    <property type="nucleotide sequence ID" value="NZ_CP113528.1"/>
</dbReference>
<evidence type="ECO:0000313" key="1">
    <source>
        <dbReference type="EMBL" id="WDV09208.1"/>
    </source>
</evidence>
<reference evidence="1" key="1">
    <citation type="submission" date="2022-11" db="EMBL/GenBank/DDBJ databases">
        <title>Lysinibacillus irui.</title>
        <authorList>
            <person name="Akintayo S.O."/>
        </authorList>
    </citation>
    <scope>NUCLEOTIDE SEQUENCE</scope>
    <source>
        <strain evidence="1">IRB4-01</strain>
        <plasmid evidence="1">unnamed</plasmid>
    </source>
</reference>
<gene>
    <name evidence="1" type="ORF">OU989_23255</name>
</gene>
<organism evidence="1 2">
    <name type="scientific">Lysinibacillus irui</name>
    <dbReference type="NCBI Taxonomy" id="2998077"/>
    <lineage>
        <taxon>Bacteria</taxon>
        <taxon>Bacillati</taxon>
        <taxon>Bacillota</taxon>
        <taxon>Bacilli</taxon>
        <taxon>Bacillales</taxon>
        <taxon>Bacillaceae</taxon>
        <taxon>Lysinibacillus</taxon>
    </lineage>
</organism>
<accession>A0AAJ5UW87</accession>
<sequence>MTKIKIEYIREEIDKYLKNIREEEVLPFFQTLAFNSTLTDYSRNIRTFKITDIKSLDKVPSQPGFYIIFSDINHENNDCTAIFSDLPEKTIKAIYRGEGYNVRLRLKSHLFNDLYAEDFKKSGLELNKDSNFYRNTLSINGAKVNISLKPFKEFEWYVVYIAAPKSNQNVRDMYEDSFDQVFGKPKYSKDK</sequence>
<proteinExistence type="predicted"/>
<evidence type="ECO:0000313" key="2">
    <source>
        <dbReference type="Proteomes" id="UP001219585"/>
    </source>
</evidence>
<dbReference type="Proteomes" id="UP001219585">
    <property type="component" value="Plasmid unnamed"/>
</dbReference>
<protein>
    <submittedName>
        <fullName evidence="1">Uncharacterized protein</fullName>
    </submittedName>
</protein>
<name>A0AAJ5UW87_9BACI</name>
<geneLocation type="plasmid" evidence="1 2">
    <name>unnamed</name>
</geneLocation>